<dbReference type="Proteomes" id="UP001359559">
    <property type="component" value="Unassembled WGS sequence"/>
</dbReference>
<evidence type="ECO:0000313" key="2">
    <source>
        <dbReference type="Proteomes" id="UP001359559"/>
    </source>
</evidence>
<evidence type="ECO:0000313" key="1">
    <source>
        <dbReference type="EMBL" id="KAK7302469.1"/>
    </source>
</evidence>
<comment type="caution">
    <text evidence="1">The sequence shown here is derived from an EMBL/GenBank/DDBJ whole genome shotgun (WGS) entry which is preliminary data.</text>
</comment>
<keyword evidence="2" id="KW-1185">Reference proteome</keyword>
<dbReference type="EMBL" id="JAYKXN010000003">
    <property type="protein sequence ID" value="KAK7302469.1"/>
    <property type="molecule type" value="Genomic_DNA"/>
</dbReference>
<accession>A0AAN9JRY8</accession>
<reference evidence="1 2" key="1">
    <citation type="submission" date="2024-01" db="EMBL/GenBank/DDBJ databases">
        <title>The genomes of 5 underutilized Papilionoideae crops provide insights into root nodulation and disease resistance.</title>
        <authorList>
            <person name="Yuan L."/>
        </authorList>
    </citation>
    <scope>NUCLEOTIDE SEQUENCE [LARGE SCALE GENOMIC DNA]</scope>
    <source>
        <strain evidence="1">LY-2023</strain>
        <tissue evidence="1">Leaf</tissue>
    </source>
</reference>
<organism evidence="1 2">
    <name type="scientific">Clitoria ternatea</name>
    <name type="common">Butterfly pea</name>
    <dbReference type="NCBI Taxonomy" id="43366"/>
    <lineage>
        <taxon>Eukaryota</taxon>
        <taxon>Viridiplantae</taxon>
        <taxon>Streptophyta</taxon>
        <taxon>Embryophyta</taxon>
        <taxon>Tracheophyta</taxon>
        <taxon>Spermatophyta</taxon>
        <taxon>Magnoliopsida</taxon>
        <taxon>eudicotyledons</taxon>
        <taxon>Gunneridae</taxon>
        <taxon>Pentapetalae</taxon>
        <taxon>rosids</taxon>
        <taxon>fabids</taxon>
        <taxon>Fabales</taxon>
        <taxon>Fabaceae</taxon>
        <taxon>Papilionoideae</taxon>
        <taxon>50 kb inversion clade</taxon>
        <taxon>NPAAA clade</taxon>
        <taxon>indigoferoid/millettioid clade</taxon>
        <taxon>Phaseoleae</taxon>
        <taxon>Clitoria</taxon>
    </lineage>
</organism>
<sequence length="155" mass="17838">MKMKQKRWIILFPSIGKRRETRLQKKVESECQSTRVNFNIRIQKHRPRDSESILNIERPYVCTDTTTCPGAIFKVAHFMGLKNIIINSKASTATRKVDENHAPFSPIPCALHCQLTNTCIPPFPFSSQLFLTPTNHSPHSHTHIAFLFSNFKFSI</sequence>
<proteinExistence type="predicted"/>
<name>A0AAN9JRY8_CLITE</name>
<protein>
    <submittedName>
        <fullName evidence="1">Uncharacterized protein</fullName>
    </submittedName>
</protein>
<gene>
    <name evidence="1" type="ORF">RJT34_13359</name>
</gene>
<dbReference type="AlphaFoldDB" id="A0AAN9JRY8"/>